<accession>A0A3N2ATE4</accession>
<comment type="caution">
    <text evidence="2">The sequence shown here is derived from an EMBL/GenBank/DDBJ whole genome shotgun (WGS) entry which is preliminary data.</text>
</comment>
<sequence>MHMETRRAKAAVWAASAGVGAVGLAMAGLSLAWLVGSFGLSAAAATQIVTAVEIGGAALAVVSIILGGGIAGAVISTIVWYLKRKLRRLAMA</sequence>
<evidence type="ECO:0000313" key="2">
    <source>
        <dbReference type="EMBL" id="ROR66042.1"/>
    </source>
</evidence>
<name>A0A3N2ATE4_9MICO</name>
<protein>
    <submittedName>
        <fullName evidence="2">Circularin A/uberolysin family circular bacteriocin</fullName>
    </submittedName>
</protein>
<evidence type="ECO:0000256" key="1">
    <source>
        <dbReference type="SAM" id="Phobius"/>
    </source>
</evidence>
<dbReference type="RefSeq" id="WP_123697067.1">
    <property type="nucleotide sequence ID" value="NZ_RKHJ01000001.1"/>
</dbReference>
<keyword evidence="1" id="KW-0812">Transmembrane</keyword>
<evidence type="ECO:0000313" key="3">
    <source>
        <dbReference type="Proteomes" id="UP000275456"/>
    </source>
</evidence>
<gene>
    <name evidence="2" type="ORF">EDD26_1417</name>
</gene>
<keyword evidence="3" id="KW-1185">Reference proteome</keyword>
<proteinExistence type="predicted"/>
<dbReference type="EMBL" id="RKHJ01000001">
    <property type="protein sequence ID" value="ROR66042.1"/>
    <property type="molecule type" value="Genomic_DNA"/>
</dbReference>
<dbReference type="Proteomes" id="UP000275456">
    <property type="component" value="Unassembled WGS sequence"/>
</dbReference>
<dbReference type="AlphaFoldDB" id="A0A3N2ATE4"/>
<feature type="transmembrane region" description="Helical" evidence="1">
    <location>
        <begin position="54"/>
        <end position="82"/>
    </location>
</feature>
<organism evidence="2 3">
    <name type="scientific">Agrococcus jenensis</name>
    <dbReference type="NCBI Taxonomy" id="46353"/>
    <lineage>
        <taxon>Bacteria</taxon>
        <taxon>Bacillati</taxon>
        <taxon>Actinomycetota</taxon>
        <taxon>Actinomycetes</taxon>
        <taxon>Micrococcales</taxon>
        <taxon>Microbacteriaceae</taxon>
        <taxon>Agrococcus</taxon>
    </lineage>
</organism>
<feature type="transmembrane region" description="Helical" evidence="1">
    <location>
        <begin position="12"/>
        <end position="34"/>
    </location>
</feature>
<dbReference type="Pfam" id="PF09221">
    <property type="entry name" value="Bacteriocin_IId"/>
    <property type="match status" value="1"/>
</dbReference>
<reference evidence="2 3" key="1">
    <citation type="submission" date="2018-11" db="EMBL/GenBank/DDBJ databases">
        <title>Sequencing the genomes of 1000 actinobacteria strains.</title>
        <authorList>
            <person name="Klenk H.-P."/>
        </authorList>
    </citation>
    <scope>NUCLEOTIDE SEQUENCE [LARGE SCALE GENOMIC DNA]</scope>
    <source>
        <strain evidence="2 3">DSM 9580</strain>
    </source>
</reference>
<dbReference type="InterPro" id="IPR020038">
    <property type="entry name" value="Circ_bacteriocin"/>
</dbReference>
<keyword evidence="1" id="KW-0472">Membrane</keyword>
<keyword evidence="1" id="KW-1133">Transmembrane helix</keyword>